<feature type="transmembrane region" description="Helical" evidence="2">
    <location>
        <begin position="58"/>
        <end position="77"/>
    </location>
</feature>
<reference evidence="3" key="1">
    <citation type="submission" date="2021-01" db="EMBL/GenBank/DDBJ databases">
        <authorList>
            <consortium name="Genoscope - CEA"/>
            <person name="William W."/>
        </authorList>
    </citation>
    <scope>NUCLEOTIDE SEQUENCE</scope>
</reference>
<accession>A0A8S1XWE4</accession>
<evidence type="ECO:0000313" key="4">
    <source>
        <dbReference type="Proteomes" id="UP000689195"/>
    </source>
</evidence>
<keyword evidence="4" id="KW-1185">Reference proteome</keyword>
<evidence type="ECO:0000313" key="3">
    <source>
        <dbReference type="EMBL" id="CAD8204808.1"/>
    </source>
</evidence>
<gene>
    <name evidence="3" type="ORF">PPENT_87.1.T1380104</name>
</gene>
<dbReference type="EMBL" id="CAJJDO010000138">
    <property type="protein sequence ID" value="CAD8204808.1"/>
    <property type="molecule type" value="Genomic_DNA"/>
</dbReference>
<name>A0A8S1XWE4_9CILI</name>
<keyword evidence="2" id="KW-0812">Transmembrane</keyword>
<dbReference type="Proteomes" id="UP000689195">
    <property type="component" value="Unassembled WGS sequence"/>
</dbReference>
<proteinExistence type="predicted"/>
<evidence type="ECO:0008006" key="5">
    <source>
        <dbReference type="Google" id="ProtNLM"/>
    </source>
</evidence>
<feature type="region of interest" description="Disordered" evidence="1">
    <location>
        <begin position="1"/>
        <end position="23"/>
    </location>
</feature>
<evidence type="ECO:0000256" key="2">
    <source>
        <dbReference type="SAM" id="Phobius"/>
    </source>
</evidence>
<organism evidence="3 4">
    <name type="scientific">Paramecium pentaurelia</name>
    <dbReference type="NCBI Taxonomy" id="43138"/>
    <lineage>
        <taxon>Eukaryota</taxon>
        <taxon>Sar</taxon>
        <taxon>Alveolata</taxon>
        <taxon>Ciliophora</taxon>
        <taxon>Intramacronucleata</taxon>
        <taxon>Oligohymenophorea</taxon>
        <taxon>Peniculida</taxon>
        <taxon>Parameciidae</taxon>
        <taxon>Paramecium</taxon>
    </lineage>
</organism>
<comment type="caution">
    <text evidence="3">The sequence shown here is derived from an EMBL/GenBank/DDBJ whole genome shotgun (WGS) entry which is preliminary data.</text>
</comment>
<dbReference type="AlphaFoldDB" id="A0A8S1XWE4"/>
<protein>
    <recommendedName>
        <fullName evidence="5">Transmembrane protein</fullName>
    </recommendedName>
</protein>
<evidence type="ECO:0000256" key="1">
    <source>
        <dbReference type="SAM" id="MobiDB-lite"/>
    </source>
</evidence>
<sequence length="93" mass="11328">MKLKYNSLQRQAQSSPSKSRNQRSLFKAVKKNIELQMKIFVILLVVDIYQFVWIYFSIIHSIILFWTFLLFQIQKYIKCRDYGVRKRFTSNLQ</sequence>
<keyword evidence="2" id="KW-0472">Membrane</keyword>
<keyword evidence="2" id="KW-1133">Transmembrane helix</keyword>